<evidence type="ECO:0000313" key="3">
    <source>
        <dbReference type="Proteomes" id="UP000177273"/>
    </source>
</evidence>
<feature type="compositionally biased region" description="Basic and acidic residues" evidence="1">
    <location>
        <begin position="119"/>
        <end position="142"/>
    </location>
</feature>
<dbReference type="Proteomes" id="UP000177273">
    <property type="component" value="Unassembled WGS sequence"/>
</dbReference>
<dbReference type="EMBL" id="MKIQ01000028">
    <property type="protein sequence ID" value="OFI46200.1"/>
    <property type="molecule type" value="Genomic_DNA"/>
</dbReference>
<reference evidence="3" key="1">
    <citation type="submission" date="2016-09" db="EMBL/GenBank/DDBJ databases">
        <title>Draft genome sequence of a novel species of the family Streptococcaceae isolated from flowers.</title>
        <authorList>
            <person name="Chuah L.-O."/>
            <person name="Yap K.-P."/>
            <person name="Thong K.L."/>
            <person name="Liong M.T."/>
            <person name="Ahmad R."/>
            <person name="Rusul G."/>
        </authorList>
    </citation>
    <scope>NUCLEOTIDE SEQUENCE [LARGE SCALE GENOMIC DNA]</scope>
    <source>
        <strain evidence="3">HibF3</strain>
    </source>
</reference>
<dbReference type="RefSeq" id="WP_070788137.1">
    <property type="nucleotide sequence ID" value="NZ_MKIQ01000028.1"/>
</dbReference>
<keyword evidence="3" id="KW-1185">Reference proteome</keyword>
<name>A0A9Q5JFP8_9LACT</name>
<comment type="caution">
    <text evidence="2">The sequence shown here is derived from an EMBL/GenBank/DDBJ whole genome shotgun (WGS) entry which is preliminary data.</text>
</comment>
<sequence>MTEKIRKVQFPYIGDDEPLEIDDKVLYTNDDILTKIPSGKVEYKYSNSRTTNIRKVPTSSTKTGQNFYGTKDVFKQTENPRRNDSTKKESSLPKEPKTEIRKIKYVAPERPKGYVYPTERQETVSPKKELKQHPLGERKAQQDDTLITVGKKFESKSDSEDGRKLTRTRKDFDTLAQESISAQERKNKLANADKAQDDYFEKKRQLLSMPENNE</sequence>
<feature type="region of interest" description="Disordered" evidence="1">
    <location>
        <begin position="48"/>
        <end position="197"/>
    </location>
</feature>
<dbReference type="AlphaFoldDB" id="A0A9Q5JFP8"/>
<organism evidence="2 3">
    <name type="scientific">Floricoccus penangensis</name>
    <dbReference type="NCBI Taxonomy" id="1859475"/>
    <lineage>
        <taxon>Bacteria</taxon>
        <taxon>Bacillati</taxon>
        <taxon>Bacillota</taxon>
        <taxon>Bacilli</taxon>
        <taxon>Lactobacillales</taxon>
        <taxon>Streptococcaceae</taxon>
        <taxon>Floricoccus</taxon>
    </lineage>
</organism>
<dbReference type="OrthoDB" id="2243148at2"/>
<feature type="compositionally biased region" description="Basic and acidic residues" evidence="1">
    <location>
        <begin position="72"/>
        <end position="112"/>
    </location>
</feature>
<evidence type="ECO:0000256" key="1">
    <source>
        <dbReference type="SAM" id="MobiDB-lite"/>
    </source>
</evidence>
<accession>A0A9Q5JFP8</accession>
<proteinExistence type="predicted"/>
<evidence type="ECO:0000313" key="2">
    <source>
        <dbReference type="EMBL" id="OFI46200.1"/>
    </source>
</evidence>
<protein>
    <submittedName>
        <fullName evidence="2">Uncharacterized protein</fullName>
    </submittedName>
</protein>
<gene>
    <name evidence="2" type="ORF">BG262_04080</name>
</gene>
<feature type="compositionally biased region" description="Basic and acidic residues" evidence="1">
    <location>
        <begin position="151"/>
        <end position="173"/>
    </location>
</feature>
<feature type="compositionally biased region" description="Polar residues" evidence="1">
    <location>
        <begin position="48"/>
        <end position="68"/>
    </location>
</feature>